<dbReference type="Gene3D" id="1.25.10.10">
    <property type="entry name" value="Leucine-rich Repeat Variant"/>
    <property type="match status" value="1"/>
</dbReference>
<evidence type="ECO:0008006" key="3">
    <source>
        <dbReference type="Google" id="ProtNLM"/>
    </source>
</evidence>
<dbReference type="PANTHER" id="PTHR21356:SF1">
    <property type="entry name" value="ARMADILLO REPEAT-CONTAINING PROTEIN 2"/>
    <property type="match status" value="1"/>
</dbReference>
<dbReference type="GO" id="GO:0007288">
    <property type="term" value="P:sperm axoneme assembly"/>
    <property type="evidence" value="ECO:0007669"/>
    <property type="project" value="TreeGrafter"/>
</dbReference>
<keyword evidence="2" id="KW-1185">Reference proteome</keyword>
<dbReference type="InterPro" id="IPR038905">
    <property type="entry name" value="ARMC2"/>
</dbReference>
<dbReference type="OrthoDB" id="247006at2759"/>
<reference evidence="2" key="1">
    <citation type="journal article" date="2017" name="Nat. Commun.">
        <title>The North American bullfrog draft genome provides insight into hormonal regulation of long noncoding RNA.</title>
        <authorList>
            <person name="Hammond S.A."/>
            <person name="Warren R.L."/>
            <person name="Vandervalk B.P."/>
            <person name="Kucuk E."/>
            <person name="Khan H."/>
            <person name="Gibb E.A."/>
            <person name="Pandoh P."/>
            <person name="Kirk H."/>
            <person name="Zhao Y."/>
            <person name="Jones M."/>
            <person name="Mungall A.J."/>
            <person name="Coope R."/>
            <person name="Pleasance S."/>
            <person name="Moore R.A."/>
            <person name="Holt R.A."/>
            <person name="Round J.M."/>
            <person name="Ohora S."/>
            <person name="Walle B.V."/>
            <person name="Veldhoen N."/>
            <person name="Helbing C.C."/>
            <person name="Birol I."/>
        </authorList>
    </citation>
    <scope>NUCLEOTIDE SEQUENCE [LARGE SCALE GENOMIC DNA]</scope>
</reference>
<organism evidence="1 2">
    <name type="scientific">Aquarana catesbeiana</name>
    <name type="common">American bullfrog</name>
    <name type="synonym">Rana catesbeiana</name>
    <dbReference type="NCBI Taxonomy" id="8400"/>
    <lineage>
        <taxon>Eukaryota</taxon>
        <taxon>Metazoa</taxon>
        <taxon>Chordata</taxon>
        <taxon>Craniata</taxon>
        <taxon>Vertebrata</taxon>
        <taxon>Euteleostomi</taxon>
        <taxon>Amphibia</taxon>
        <taxon>Batrachia</taxon>
        <taxon>Anura</taxon>
        <taxon>Neobatrachia</taxon>
        <taxon>Ranoidea</taxon>
        <taxon>Ranidae</taxon>
        <taxon>Aquarana</taxon>
    </lineage>
</organism>
<dbReference type="AlphaFoldDB" id="A0A2G9R734"/>
<gene>
    <name evidence="1" type="ORF">AB205_0136740</name>
</gene>
<dbReference type="Proteomes" id="UP000228934">
    <property type="component" value="Unassembled WGS sequence"/>
</dbReference>
<proteinExistence type="predicted"/>
<accession>A0A2G9R734</accession>
<protein>
    <recommendedName>
        <fullName evidence="3">Armadillo repeat-containing domain-containing protein</fullName>
    </recommendedName>
</protein>
<dbReference type="InterPro" id="IPR016024">
    <property type="entry name" value="ARM-type_fold"/>
</dbReference>
<feature type="non-terminal residue" evidence="1">
    <location>
        <position position="1"/>
    </location>
</feature>
<dbReference type="EMBL" id="KV963658">
    <property type="protein sequence ID" value="PIO23091.1"/>
    <property type="molecule type" value="Genomic_DNA"/>
</dbReference>
<dbReference type="SUPFAM" id="SSF48371">
    <property type="entry name" value="ARM repeat"/>
    <property type="match status" value="1"/>
</dbReference>
<evidence type="ECO:0000313" key="2">
    <source>
        <dbReference type="Proteomes" id="UP000228934"/>
    </source>
</evidence>
<name>A0A2G9R734_AQUCT</name>
<evidence type="ECO:0000313" key="1">
    <source>
        <dbReference type="EMBL" id="PIO23091.1"/>
    </source>
</evidence>
<dbReference type="InterPro" id="IPR011989">
    <property type="entry name" value="ARM-like"/>
</dbReference>
<dbReference type="PANTHER" id="PTHR21356">
    <property type="entry name" value="ARMADILLO REPEAT CONTAINING 2"/>
    <property type="match status" value="1"/>
</dbReference>
<sequence length="148" mass="17286">YKFLVTLLDSRHQNVCYFACGVLTNLTSERIGRILLKEEGTITRLVECLRDFGPSDWQLATVVCKALWNFNEDVNEAETVIGNEETNTLLDLLASFLDEQITEHCCWNVDLLEYQRTYWEVEFKPVAIKLLDKIHHHHSYLEPLPEPF</sequence>